<dbReference type="Pfam" id="PF03992">
    <property type="entry name" value="ABM"/>
    <property type="match status" value="1"/>
</dbReference>
<dbReference type="RefSeq" id="WP_014827399.1">
    <property type="nucleotide sequence ID" value="NC_018068.1"/>
</dbReference>
<evidence type="ECO:0000313" key="3">
    <source>
        <dbReference type="Proteomes" id="UP000002892"/>
    </source>
</evidence>
<keyword evidence="3" id="KW-1185">Reference proteome</keyword>
<evidence type="ECO:0000259" key="1">
    <source>
        <dbReference type="PROSITE" id="PS51725"/>
    </source>
</evidence>
<dbReference type="Gene3D" id="3.30.70.100">
    <property type="match status" value="1"/>
</dbReference>
<dbReference type="PANTHER" id="PTHR33336">
    <property type="entry name" value="QUINOL MONOOXYGENASE YGIN-RELATED"/>
    <property type="match status" value="1"/>
</dbReference>
<dbReference type="InterPro" id="IPR007138">
    <property type="entry name" value="ABM_dom"/>
</dbReference>
<name>I4D6H6_DESAJ</name>
<reference evidence="2 3" key="1">
    <citation type="journal article" date="2012" name="J. Bacteriol.">
        <title>Complete genome sequences of Desulfosporosinus orientis DSM765T, Desulfosporosinus youngiae DSM17734T, Desulfosporosinus meridiei DSM13257T, and Desulfosporosinus acidiphilus DSM22704T.</title>
        <authorList>
            <person name="Pester M."/>
            <person name="Brambilla E."/>
            <person name="Alazard D."/>
            <person name="Rattei T."/>
            <person name="Weinmaier T."/>
            <person name="Han J."/>
            <person name="Lucas S."/>
            <person name="Lapidus A."/>
            <person name="Cheng J.F."/>
            <person name="Goodwin L."/>
            <person name="Pitluck S."/>
            <person name="Peters L."/>
            <person name="Ovchinnikova G."/>
            <person name="Teshima H."/>
            <person name="Detter J.C."/>
            <person name="Han C.S."/>
            <person name="Tapia R."/>
            <person name="Land M.L."/>
            <person name="Hauser L."/>
            <person name="Kyrpides N.C."/>
            <person name="Ivanova N.N."/>
            <person name="Pagani I."/>
            <person name="Huntmann M."/>
            <person name="Wei C.L."/>
            <person name="Davenport K.W."/>
            <person name="Daligault H."/>
            <person name="Chain P.S."/>
            <person name="Chen A."/>
            <person name="Mavromatis K."/>
            <person name="Markowitz V."/>
            <person name="Szeto E."/>
            <person name="Mikhailova N."/>
            <person name="Pati A."/>
            <person name="Wagner M."/>
            <person name="Woyke T."/>
            <person name="Ollivier B."/>
            <person name="Klenk H.P."/>
            <person name="Spring S."/>
            <person name="Loy A."/>
        </authorList>
    </citation>
    <scope>NUCLEOTIDE SEQUENCE [LARGE SCALE GENOMIC DNA]</scope>
    <source>
        <strain evidence="3">DSM 22704 / JCM 16185 / SJ4</strain>
    </source>
</reference>
<feature type="domain" description="ABM" evidence="1">
    <location>
        <begin position="2"/>
        <end position="91"/>
    </location>
</feature>
<dbReference type="KEGG" id="dai:Desaci_2450"/>
<dbReference type="OrthoDB" id="9812754at2"/>
<dbReference type="GO" id="GO:0003824">
    <property type="term" value="F:catalytic activity"/>
    <property type="evidence" value="ECO:0007669"/>
    <property type="project" value="TreeGrafter"/>
</dbReference>
<dbReference type="Proteomes" id="UP000002892">
    <property type="component" value="Chromosome"/>
</dbReference>
<dbReference type="EMBL" id="CP003639">
    <property type="protein sequence ID" value="AFM41400.1"/>
    <property type="molecule type" value="Genomic_DNA"/>
</dbReference>
<gene>
    <name evidence="2" type="ordered locus">Desaci_2450</name>
</gene>
<dbReference type="HOGENOM" id="CLU_131496_3_0_9"/>
<sequence>MLVKIVTIYVKESNIKAFIEATKENRRNSLQEEGIESFDLFQCRDDASKFVLYEVYSSQQAMDDHLKTEHFKTWNETVGPYLAKPVDRAVYIPT</sequence>
<dbReference type="InterPro" id="IPR011008">
    <property type="entry name" value="Dimeric_a/b-barrel"/>
</dbReference>
<protein>
    <recommendedName>
        <fullName evidence="1">ABM domain-containing protein</fullName>
    </recommendedName>
</protein>
<dbReference type="eggNOG" id="COG1359">
    <property type="taxonomic scope" value="Bacteria"/>
</dbReference>
<accession>I4D6H6</accession>
<dbReference type="PROSITE" id="PS51725">
    <property type="entry name" value="ABM"/>
    <property type="match status" value="1"/>
</dbReference>
<organism evidence="2 3">
    <name type="scientific">Desulfosporosinus acidiphilus (strain DSM 22704 / JCM 16185 / SJ4)</name>
    <dbReference type="NCBI Taxonomy" id="646529"/>
    <lineage>
        <taxon>Bacteria</taxon>
        <taxon>Bacillati</taxon>
        <taxon>Bacillota</taxon>
        <taxon>Clostridia</taxon>
        <taxon>Eubacteriales</taxon>
        <taxon>Desulfitobacteriaceae</taxon>
        <taxon>Desulfosporosinus</taxon>
    </lineage>
</organism>
<dbReference type="STRING" id="646529.Desaci_2450"/>
<dbReference type="PANTHER" id="PTHR33336:SF3">
    <property type="entry name" value="ABM DOMAIN-CONTAINING PROTEIN"/>
    <property type="match status" value="1"/>
</dbReference>
<proteinExistence type="predicted"/>
<dbReference type="InterPro" id="IPR050744">
    <property type="entry name" value="AI-2_Isomerase_LsrG"/>
</dbReference>
<evidence type="ECO:0000313" key="2">
    <source>
        <dbReference type="EMBL" id="AFM41400.1"/>
    </source>
</evidence>
<dbReference type="AlphaFoldDB" id="I4D6H6"/>
<dbReference type="SUPFAM" id="SSF54909">
    <property type="entry name" value="Dimeric alpha+beta barrel"/>
    <property type="match status" value="1"/>
</dbReference>